<gene>
    <name evidence="2" type="ORF">VCS650_LOCUS5485</name>
</gene>
<dbReference type="CDD" id="cd00030">
    <property type="entry name" value="C2"/>
    <property type="match status" value="1"/>
</dbReference>
<dbReference type="PANTHER" id="PTHR47800">
    <property type="entry name" value="C2 DOMAIN-CONTAINING PROTEIN"/>
    <property type="match status" value="1"/>
</dbReference>
<accession>A0A813UL78</accession>
<dbReference type="GO" id="GO:0010628">
    <property type="term" value="P:positive regulation of gene expression"/>
    <property type="evidence" value="ECO:0007669"/>
    <property type="project" value="TreeGrafter"/>
</dbReference>
<dbReference type="Gene3D" id="2.60.40.150">
    <property type="entry name" value="C2 domain"/>
    <property type="match status" value="1"/>
</dbReference>
<comment type="caution">
    <text evidence="2">The sequence shown here is derived from an EMBL/GenBank/DDBJ whole genome shotgun (WGS) entry which is preliminary data.</text>
</comment>
<dbReference type="OrthoDB" id="73919at2759"/>
<proteinExistence type="predicted"/>
<dbReference type="EMBL" id="CAJNON010000032">
    <property type="protein sequence ID" value="CAF0828789.1"/>
    <property type="molecule type" value="Genomic_DNA"/>
</dbReference>
<reference evidence="2" key="1">
    <citation type="submission" date="2021-02" db="EMBL/GenBank/DDBJ databases">
        <authorList>
            <person name="Nowell W R."/>
        </authorList>
    </citation>
    <scope>NUCLEOTIDE SEQUENCE</scope>
</reference>
<dbReference type="InterPro" id="IPR035892">
    <property type="entry name" value="C2_domain_sf"/>
</dbReference>
<feature type="domain" description="C2" evidence="1">
    <location>
        <begin position="46"/>
        <end position="165"/>
    </location>
</feature>
<dbReference type="PROSITE" id="PS50004">
    <property type="entry name" value="C2"/>
    <property type="match status" value="1"/>
</dbReference>
<dbReference type="Pfam" id="PF00168">
    <property type="entry name" value="C2"/>
    <property type="match status" value="1"/>
</dbReference>
<dbReference type="AlphaFoldDB" id="A0A813UL78"/>
<dbReference type="SUPFAM" id="SSF49562">
    <property type="entry name" value="C2 domain (Calcium/lipid-binding domain, CaLB)"/>
    <property type="match status" value="1"/>
</dbReference>
<evidence type="ECO:0000313" key="3">
    <source>
        <dbReference type="Proteomes" id="UP000663891"/>
    </source>
</evidence>
<dbReference type="InterPro" id="IPR000008">
    <property type="entry name" value="C2_dom"/>
</dbReference>
<name>A0A813UL78_9BILA</name>
<dbReference type="Proteomes" id="UP000663891">
    <property type="component" value="Unassembled WGS sequence"/>
</dbReference>
<dbReference type="SMART" id="SM00239">
    <property type="entry name" value="C2"/>
    <property type="match status" value="1"/>
</dbReference>
<dbReference type="PANTHER" id="PTHR47800:SF5">
    <property type="entry name" value="FER-1-LIKE PROTEIN 6"/>
    <property type="match status" value="1"/>
</dbReference>
<sequence length="446" mass="50911">MSFGSRSSSFEDISLEAALATLDEIQGSYDVIIEFHSAEDIPKMDVIGHADPYFIANEIQGSYDVIIEFHSAEDIPKMDVIGHADPYFIASIDDQISYTSSIIPNTGTPKWEDEKWIVRNIPADAKLTVKVYDKDEDTVSDDHVGDFEIDNLIDYNPPPNGHEILGPSNHKNGYFHLSIKSMKSSDETKHLPPYTFDGPCRYFRHDSFSVGRLTMLNTDYVYSTWKIQIRRISQFFKPCDRQYWNKHYLAAQTIFGFCPVSTASQSTIKLAHKILYGRTIKNTESGQLTNADQLWKSIFSNPISKKIKPSIYSYVIDDNTWRFSETDAQFFADYASKHALLANCSKYVRYAGEFHPRPKYGWDRSDDEWELVFDNASGTYAPDASLLNNLKELLIFNFPGLDIVTYDHDDPQLKESLEELKNSAEKYLNSTTTIQKLVMNCPTSAK</sequence>
<protein>
    <recommendedName>
        <fullName evidence="1">C2 domain-containing protein</fullName>
    </recommendedName>
</protein>
<evidence type="ECO:0000259" key="1">
    <source>
        <dbReference type="PROSITE" id="PS50004"/>
    </source>
</evidence>
<organism evidence="2 3">
    <name type="scientific">Adineta steineri</name>
    <dbReference type="NCBI Taxonomy" id="433720"/>
    <lineage>
        <taxon>Eukaryota</taxon>
        <taxon>Metazoa</taxon>
        <taxon>Spiralia</taxon>
        <taxon>Gnathifera</taxon>
        <taxon>Rotifera</taxon>
        <taxon>Eurotatoria</taxon>
        <taxon>Bdelloidea</taxon>
        <taxon>Adinetida</taxon>
        <taxon>Adinetidae</taxon>
        <taxon>Adineta</taxon>
    </lineage>
</organism>
<evidence type="ECO:0000313" key="2">
    <source>
        <dbReference type="EMBL" id="CAF0828789.1"/>
    </source>
</evidence>